<dbReference type="PROSITE" id="PS50929">
    <property type="entry name" value="ABC_TM1F"/>
    <property type="match status" value="1"/>
</dbReference>
<dbReference type="GO" id="GO:0042883">
    <property type="term" value="P:cysteine transport"/>
    <property type="evidence" value="ECO:0007669"/>
    <property type="project" value="InterPro"/>
</dbReference>
<accession>A0AAN0XUU3</accession>
<dbReference type="NCBIfam" id="NF008379">
    <property type="entry name" value="PRK11174.1"/>
    <property type="match status" value="1"/>
</dbReference>
<dbReference type="GO" id="GO:0016887">
    <property type="term" value="F:ATP hydrolysis activity"/>
    <property type="evidence" value="ECO:0007669"/>
    <property type="project" value="InterPro"/>
</dbReference>
<dbReference type="GO" id="GO:0005886">
    <property type="term" value="C:plasma membrane"/>
    <property type="evidence" value="ECO:0007669"/>
    <property type="project" value="UniProtKB-SubCell"/>
</dbReference>
<dbReference type="PROSITE" id="PS00211">
    <property type="entry name" value="ABC_TRANSPORTER_1"/>
    <property type="match status" value="1"/>
</dbReference>
<keyword evidence="4" id="KW-0997">Cell inner membrane</keyword>
<dbReference type="GO" id="GO:0034040">
    <property type="term" value="F:ATPase-coupled lipid transmembrane transporter activity"/>
    <property type="evidence" value="ECO:0007669"/>
    <property type="project" value="TreeGrafter"/>
</dbReference>
<evidence type="ECO:0000256" key="5">
    <source>
        <dbReference type="ARBA" id="ARBA00022692"/>
    </source>
</evidence>
<dbReference type="GO" id="GO:0005524">
    <property type="term" value="F:ATP binding"/>
    <property type="evidence" value="ECO:0007669"/>
    <property type="project" value="UniProtKB-KW"/>
</dbReference>
<dbReference type="Gene3D" id="1.20.1560.10">
    <property type="entry name" value="ABC transporter type 1, transmembrane domain"/>
    <property type="match status" value="1"/>
</dbReference>
<dbReference type="InterPro" id="IPR011527">
    <property type="entry name" value="ABC1_TM_dom"/>
</dbReference>
<feature type="transmembrane region" description="Helical" evidence="10">
    <location>
        <begin position="278"/>
        <end position="297"/>
    </location>
</feature>
<evidence type="ECO:0000256" key="4">
    <source>
        <dbReference type="ARBA" id="ARBA00022519"/>
    </source>
</evidence>
<dbReference type="FunFam" id="1.20.1560.10:FF:000039">
    <property type="entry name" value="Cysteine/glutathione ABC transporter permease/ATP-binding protein CydD"/>
    <property type="match status" value="1"/>
</dbReference>
<dbReference type="RefSeq" id="WP_017030082.1">
    <property type="nucleotide sequence ID" value="NZ_CP016177.1"/>
</dbReference>
<evidence type="ECO:0000256" key="8">
    <source>
        <dbReference type="ARBA" id="ARBA00022989"/>
    </source>
</evidence>
<feature type="transmembrane region" description="Helical" evidence="10">
    <location>
        <begin position="62"/>
        <end position="81"/>
    </location>
</feature>
<feature type="domain" description="ABC transporter" evidence="11">
    <location>
        <begin position="350"/>
        <end position="581"/>
    </location>
</feature>
<evidence type="ECO:0000259" key="11">
    <source>
        <dbReference type="PROSITE" id="PS50893"/>
    </source>
</evidence>
<evidence type="ECO:0000313" key="14">
    <source>
        <dbReference type="Proteomes" id="UP000092018"/>
    </source>
</evidence>
<feature type="transmembrane region" description="Helical" evidence="10">
    <location>
        <begin position="245"/>
        <end position="272"/>
    </location>
</feature>
<keyword evidence="9 10" id="KW-0472">Membrane</keyword>
<feature type="transmembrane region" description="Helical" evidence="10">
    <location>
        <begin position="140"/>
        <end position="161"/>
    </location>
</feature>
<dbReference type="InterPro" id="IPR014216">
    <property type="entry name" value="ABC_transptr_CydD"/>
</dbReference>
<dbReference type="Proteomes" id="UP000092018">
    <property type="component" value="Chromosome 1"/>
</dbReference>
<feature type="transmembrane region" description="Helical" evidence="10">
    <location>
        <begin position="23"/>
        <end position="50"/>
    </location>
</feature>
<dbReference type="SUPFAM" id="SSF90123">
    <property type="entry name" value="ABC transporter transmembrane region"/>
    <property type="match status" value="1"/>
</dbReference>
<dbReference type="InterPro" id="IPR003593">
    <property type="entry name" value="AAA+_ATPase"/>
</dbReference>
<keyword evidence="2" id="KW-0813">Transport</keyword>
<organism evidence="13 14">
    <name type="scientific">Vibrio breoganii</name>
    <dbReference type="NCBI Taxonomy" id="553239"/>
    <lineage>
        <taxon>Bacteria</taxon>
        <taxon>Pseudomonadati</taxon>
        <taxon>Pseudomonadota</taxon>
        <taxon>Gammaproteobacteria</taxon>
        <taxon>Vibrionales</taxon>
        <taxon>Vibrionaceae</taxon>
        <taxon>Vibrio</taxon>
    </lineage>
</organism>
<dbReference type="InterPro" id="IPR027417">
    <property type="entry name" value="P-loop_NTPase"/>
</dbReference>
<proteinExistence type="predicted"/>
<gene>
    <name evidence="13" type="ORF">A6E01_07240</name>
</gene>
<dbReference type="InterPro" id="IPR039421">
    <property type="entry name" value="Type_1_exporter"/>
</dbReference>
<dbReference type="EMBL" id="CP016177">
    <property type="protein sequence ID" value="ANO33011.1"/>
    <property type="molecule type" value="Genomic_DNA"/>
</dbReference>
<evidence type="ECO:0000256" key="9">
    <source>
        <dbReference type="ARBA" id="ARBA00023136"/>
    </source>
</evidence>
<dbReference type="PANTHER" id="PTHR24221">
    <property type="entry name" value="ATP-BINDING CASSETTE SUB-FAMILY B"/>
    <property type="match status" value="1"/>
</dbReference>
<reference evidence="13 14" key="1">
    <citation type="submission" date="2016-06" db="EMBL/GenBank/DDBJ databases">
        <title>Adaptive Radiation by Waves of Gene Transfer Leads to Fine-Scale Resource Partitioning in Marine Microbes.</title>
        <authorList>
            <person name="Hehemann J.-H."/>
            <person name="Arevalo P."/>
            <person name="Datta M.S."/>
            <person name="Yu X."/>
            <person name="Corzett C."/>
            <person name="Henschel A."/>
            <person name="Preheim S.P."/>
            <person name="Timberlake S."/>
            <person name="Alm E.J."/>
            <person name="Polz M.F."/>
        </authorList>
    </citation>
    <scope>NUCLEOTIDE SEQUENCE [LARGE SCALE GENOMIC DNA]</scope>
    <source>
        <strain evidence="13 14">FF50</strain>
    </source>
</reference>
<dbReference type="InterPro" id="IPR003439">
    <property type="entry name" value="ABC_transporter-like_ATP-bd"/>
</dbReference>
<keyword evidence="6" id="KW-0547">Nucleotide-binding</keyword>
<dbReference type="SUPFAM" id="SSF52540">
    <property type="entry name" value="P-loop containing nucleoside triphosphate hydrolases"/>
    <property type="match status" value="1"/>
</dbReference>
<dbReference type="SMART" id="SM00382">
    <property type="entry name" value="AAA"/>
    <property type="match status" value="1"/>
</dbReference>
<feature type="domain" description="ABC transmembrane type-1" evidence="12">
    <location>
        <begin position="26"/>
        <end position="316"/>
    </location>
</feature>
<dbReference type="CDD" id="cd18584">
    <property type="entry name" value="ABC_6TM_AarD_CydD"/>
    <property type="match status" value="1"/>
</dbReference>
<dbReference type="Pfam" id="PF00664">
    <property type="entry name" value="ABC_membrane"/>
    <property type="match status" value="1"/>
</dbReference>
<evidence type="ECO:0000313" key="13">
    <source>
        <dbReference type="EMBL" id="ANO33011.1"/>
    </source>
</evidence>
<dbReference type="GO" id="GO:0140359">
    <property type="term" value="F:ABC-type transporter activity"/>
    <property type="evidence" value="ECO:0007669"/>
    <property type="project" value="InterPro"/>
</dbReference>
<protein>
    <submittedName>
        <fullName evidence="13">Thiol reductant ABC exporter subunit CydD</fullName>
    </submittedName>
</protein>
<dbReference type="PANTHER" id="PTHR24221:SF261">
    <property type="entry name" value="GLUTATHIONE_L-CYSTEINE TRANSPORT SYSTEM ATP-BINDING_PERMEASE PROTEIN CYDD"/>
    <property type="match status" value="1"/>
</dbReference>
<dbReference type="Gene3D" id="3.40.50.300">
    <property type="entry name" value="P-loop containing nucleotide triphosphate hydrolases"/>
    <property type="match status" value="1"/>
</dbReference>
<evidence type="ECO:0000256" key="7">
    <source>
        <dbReference type="ARBA" id="ARBA00022840"/>
    </source>
</evidence>
<name>A0AAN0XUU3_9VIBR</name>
<keyword evidence="3" id="KW-1003">Cell membrane</keyword>
<dbReference type="InterPro" id="IPR036640">
    <property type="entry name" value="ABC1_TM_sf"/>
</dbReference>
<dbReference type="InterPro" id="IPR017871">
    <property type="entry name" value="ABC_transporter-like_CS"/>
</dbReference>
<evidence type="ECO:0000256" key="6">
    <source>
        <dbReference type="ARBA" id="ARBA00022741"/>
    </source>
</evidence>
<evidence type="ECO:0000259" key="12">
    <source>
        <dbReference type="PROSITE" id="PS50929"/>
    </source>
</evidence>
<keyword evidence="8 10" id="KW-1133">Transmembrane helix</keyword>
<comment type="subcellular location">
    <subcellularLocation>
        <location evidence="1">Cell inner membrane</location>
        <topology evidence="1">Multi-pass membrane protein</topology>
    </subcellularLocation>
</comment>
<dbReference type="PROSITE" id="PS50893">
    <property type="entry name" value="ABC_TRANSPORTER_2"/>
    <property type="match status" value="1"/>
</dbReference>
<dbReference type="Pfam" id="PF00005">
    <property type="entry name" value="ABC_tran"/>
    <property type="match status" value="1"/>
</dbReference>
<dbReference type="KEGG" id="vbr:A6E01_07240"/>
<evidence type="ECO:0000256" key="10">
    <source>
        <dbReference type="SAM" id="Phobius"/>
    </source>
</evidence>
<evidence type="ECO:0000256" key="1">
    <source>
        <dbReference type="ARBA" id="ARBA00004429"/>
    </source>
</evidence>
<dbReference type="NCBIfam" id="TIGR02857">
    <property type="entry name" value="CydD"/>
    <property type="match status" value="1"/>
</dbReference>
<keyword evidence="7" id="KW-0067">ATP-binding</keyword>
<keyword evidence="5 10" id="KW-0812">Transmembrane</keyword>
<evidence type="ECO:0000256" key="2">
    <source>
        <dbReference type="ARBA" id="ARBA00022448"/>
    </source>
</evidence>
<sequence>MDKKTQGELSRWLKQQSKLAKRWLTLTVVAGVASAVVLIIQASLIAQILHSLIIEHADKYDLVPHFIGLGATVILRSALAWGREIAGYRSGEQVRIYIRGLVVDKMRRLGPGHIKGKTAGAWGTMLIEQVEEMQDFFAKYLPQMALSALIPFMILVVVFPLNWVSGLIFLITAPLIPFFMALVGKKAADANRKNFKALQRLSGHFYDRLQAMTTIRLFDRARDEKEQLHAASEVFRERTMSVLKIAFLSSAVLEFFTSISIALTAVYFGFTFIGELNFGHYGTSVTLFTGLFILILAPEFYQPLRDLGTFYHAKQQAIGAAESIVDFLNIEEPKQESNKQVITSEENCVITASDLIVTSTEGKVLVGPVSFTLETGKKTALVGPSGAGKTSIMNALLGFLPYQGSLTINGTELSEVDLNSYRSMVSWVGQNPLLVHGTIAENLNLAEKTFSSQELQDKIKQAHADEFIDKLGLDHAISDRSGGLSVGQAQRIALARALLQDGQFWLLDEPTASLDARSESLINESLQSALVNKTALMVTHQLSNLQQMDQILVLENGALTQQGSYSELEHQGTFKAMLNQQQTLGGDIDA</sequence>
<evidence type="ECO:0000256" key="3">
    <source>
        <dbReference type="ARBA" id="ARBA00022475"/>
    </source>
</evidence>
<feature type="transmembrane region" description="Helical" evidence="10">
    <location>
        <begin position="167"/>
        <end position="184"/>
    </location>
</feature>
<dbReference type="AlphaFoldDB" id="A0AAN0XUU3"/>